<feature type="binding site" evidence="3">
    <location>
        <position position="206"/>
    </location>
    <ligand>
        <name>Na(+)</name>
        <dbReference type="ChEBI" id="CHEBI:29101"/>
    </ligand>
</feature>
<keyword evidence="1 4" id="KW-0732">Signal</keyword>
<feature type="binding site" evidence="2">
    <location>
        <position position="147"/>
    </location>
    <ligand>
        <name>substrate</name>
    </ligand>
</feature>
<dbReference type="InterPro" id="IPR026289">
    <property type="entry name" value="SBP_TakP-like"/>
</dbReference>
<feature type="binding site" evidence="3">
    <location>
        <position position="230"/>
    </location>
    <ligand>
        <name>substrate</name>
    </ligand>
</feature>
<comment type="caution">
    <text evidence="5">The sequence shown here is derived from an EMBL/GenBank/DDBJ whole genome shotgun (WGS) entry which is preliminary data.</text>
</comment>
<gene>
    <name evidence="5" type="primary">dctP</name>
    <name evidence="5" type="ORF">H7R39_05990</name>
</gene>
<evidence type="ECO:0000256" key="1">
    <source>
        <dbReference type="ARBA" id="ARBA00022729"/>
    </source>
</evidence>
<feature type="binding site" evidence="3">
    <location>
        <position position="205"/>
    </location>
    <ligand>
        <name>substrate</name>
    </ligand>
</feature>
<protein>
    <submittedName>
        <fullName evidence="5">TRAP transporter substrate-binding protein DctP</fullName>
    </submittedName>
</protein>
<dbReference type="GO" id="GO:0055085">
    <property type="term" value="P:transmembrane transport"/>
    <property type="evidence" value="ECO:0007669"/>
    <property type="project" value="InterPro"/>
</dbReference>
<accession>A0A842J597</accession>
<organism evidence="5 6">
    <name type="scientific">Campylobacter massiliensis</name>
    <dbReference type="NCBI Taxonomy" id="2762557"/>
    <lineage>
        <taxon>Bacteria</taxon>
        <taxon>Pseudomonadati</taxon>
        <taxon>Campylobacterota</taxon>
        <taxon>Epsilonproteobacteria</taxon>
        <taxon>Campylobacterales</taxon>
        <taxon>Campylobacteraceae</taxon>
        <taxon>Campylobacter</taxon>
    </lineage>
</organism>
<feature type="chain" id="PRO_5032959193" evidence="4">
    <location>
        <begin position="20"/>
        <end position="350"/>
    </location>
</feature>
<proteinExistence type="predicted"/>
<dbReference type="AlphaFoldDB" id="A0A842J597"/>
<dbReference type="InterPro" id="IPR018389">
    <property type="entry name" value="DctP_fam"/>
</dbReference>
<evidence type="ECO:0000313" key="5">
    <source>
        <dbReference type="EMBL" id="MBC2882811.1"/>
    </source>
</evidence>
<dbReference type="PANTHER" id="PTHR33376">
    <property type="match status" value="1"/>
</dbReference>
<dbReference type="GO" id="GO:0046872">
    <property type="term" value="F:metal ion binding"/>
    <property type="evidence" value="ECO:0007669"/>
    <property type="project" value="UniProtKB-KW"/>
</dbReference>
<evidence type="ECO:0000256" key="3">
    <source>
        <dbReference type="PIRSR" id="PIRSR039026-2"/>
    </source>
</evidence>
<keyword evidence="6" id="KW-1185">Reference proteome</keyword>
<dbReference type="Gene3D" id="3.40.190.10">
    <property type="entry name" value="Periplasmic binding protein-like II"/>
    <property type="match status" value="1"/>
</dbReference>
<name>A0A842J597_9BACT</name>
<dbReference type="Proteomes" id="UP000552683">
    <property type="component" value="Unassembled WGS sequence"/>
</dbReference>
<dbReference type="Gene3D" id="3.40.190.170">
    <property type="entry name" value="Bacterial extracellular solute-binding protein, family 7"/>
    <property type="match status" value="1"/>
</dbReference>
<keyword evidence="3" id="KW-0479">Metal-binding</keyword>
<sequence length="350" mass="39126">MKLFSALTLCAVMAFSAQAAEKYKIKLASTYESNVPVLGDAPKKFKELVEKMSDGRIEVRVDYPSKHKAAFALLDMVKSAQYDAAFTASYFYKGKDAKLMLFTTVPFGMNKAEQDAWYAYGGGKELAQKVFNEYGIVTFHGGNFGMQMGGWFKKEIKSTDDLKGLKLRMTGLGGEIMAKLGVNINTIPIGELYMAMEMNTIDAVEWVCPAIDINFGFQKVAKFYYTGWQEPASENEFYINKKLWDKLPADLQAIVETATKAVAADVYESAVYQNSLVLDKIKSEHPDVKIASFPPEIIAALRKATDEILDELSAKDATFKEILDSQKAFMKKARVWTQISENSYINSTTE</sequence>
<feature type="signal peptide" evidence="4">
    <location>
        <begin position="1"/>
        <end position="19"/>
    </location>
</feature>
<dbReference type="PIRSF" id="PIRSF039026">
    <property type="entry name" value="SiaP"/>
    <property type="match status" value="1"/>
</dbReference>
<evidence type="ECO:0000256" key="2">
    <source>
        <dbReference type="PIRSR" id="PIRSR039026-1"/>
    </source>
</evidence>
<dbReference type="EMBL" id="JACLZK010000001">
    <property type="protein sequence ID" value="MBC2882811.1"/>
    <property type="molecule type" value="Genomic_DNA"/>
</dbReference>
<dbReference type="GO" id="GO:0031317">
    <property type="term" value="C:tripartite ATP-independent periplasmic transporter complex"/>
    <property type="evidence" value="ECO:0007669"/>
    <property type="project" value="InterPro"/>
</dbReference>
<evidence type="ECO:0000313" key="6">
    <source>
        <dbReference type="Proteomes" id="UP000552683"/>
    </source>
</evidence>
<dbReference type="Pfam" id="PF03480">
    <property type="entry name" value="DctP"/>
    <property type="match status" value="1"/>
</dbReference>
<dbReference type="RefSeq" id="WP_185898371.1">
    <property type="nucleotide sequence ID" value="NZ_JACLZK010000001.1"/>
</dbReference>
<dbReference type="InterPro" id="IPR038404">
    <property type="entry name" value="TRAP_DctP_sf"/>
</dbReference>
<reference evidence="5 6" key="1">
    <citation type="submission" date="2020-08" db="EMBL/GenBank/DDBJ databases">
        <title>Complete genome and description of Campylobacter massiliensis Marseille-Q3452 sp. nov.</title>
        <authorList>
            <person name="Antezack A."/>
        </authorList>
    </citation>
    <scope>NUCLEOTIDE SEQUENCE [LARGE SCALE GENOMIC DNA]</scope>
    <source>
        <strain evidence="5 6">Marseille-Q3452</strain>
    </source>
</reference>
<dbReference type="NCBIfam" id="NF037995">
    <property type="entry name" value="TRAP_S1"/>
    <property type="match status" value="1"/>
</dbReference>
<feature type="binding site" evidence="2">
    <location>
        <position position="168"/>
    </location>
    <ligand>
        <name>substrate</name>
    </ligand>
</feature>
<dbReference type="PANTHER" id="PTHR33376:SF5">
    <property type="entry name" value="EXTRACYTOPLASMIC SOLUTE RECEPTOR PROTEIN"/>
    <property type="match status" value="1"/>
</dbReference>
<evidence type="ECO:0000256" key="4">
    <source>
        <dbReference type="SAM" id="SignalP"/>
    </source>
</evidence>